<organism evidence="11 12">
    <name type="scientific">Candidatus Uhrbacteria bacterium RIFCSPHIGHO2_02_FULL_60_10</name>
    <dbReference type="NCBI Taxonomy" id="1802392"/>
    <lineage>
        <taxon>Bacteria</taxon>
        <taxon>Candidatus Uhriibacteriota</taxon>
    </lineage>
</organism>
<comment type="caution">
    <text evidence="11">The sequence shown here is derived from an EMBL/GenBank/DDBJ whole genome shotgun (WGS) entry which is preliminary data.</text>
</comment>
<feature type="domain" description="Malic enzyme NAD-binding" evidence="9">
    <location>
        <begin position="161"/>
        <end position="377"/>
    </location>
</feature>
<dbReference type="GO" id="GO:0016616">
    <property type="term" value="F:oxidoreductase activity, acting on the CH-OH group of donors, NAD or NADP as acceptor"/>
    <property type="evidence" value="ECO:0007669"/>
    <property type="project" value="InterPro"/>
</dbReference>
<dbReference type="GO" id="GO:0046872">
    <property type="term" value="F:metal ion binding"/>
    <property type="evidence" value="ECO:0007669"/>
    <property type="project" value="UniProtKB-KW"/>
</dbReference>
<dbReference type="InterPro" id="IPR051674">
    <property type="entry name" value="Malate_Decarboxylase"/>
</dbReference>
<evidence type="ECO:0000256" key="7">
    <source>
        <dbReference type="PIRSR" id="PIRSR000106-3"/>
    </source>
</evidence>
<dbReference type="SUPFAM" id="SSF51735">
    <property type="entry name" value="NAD(P)-binding Rossmann-fold domains"/>
    <property type="match status" value="1"/>
</dbReference>
<feature type="binding site" evidence="6">
    <location>
        <position position="316"/>
    </location>
    <ligand>
        <name>(S)-malate</name>
        <dbReference type="ChEBI" id="CHEBI:15589"/>
    </ligand>
</feature>
<dbReference type="InterPro" id="IPR045213">
    <property type="entry name" value="Malic_NAD-bd_bact_type"/>
</dbReference>
<feature type="active site" description="Proton acceptor" evidence="5">
    <location>
        <position position="92"/>
    </location>
</feature>
<evidence type="ECO:0000313" key="12">
    <source>
        <dbReference type="Proteomes" id="UP000177088"/>
    </source>
</evidence>
<dbReference type="InterPro" id="IPR012301">
    <property type="entry name" value="Malic_N_dom"/>
</dbReference>
<evidence type="ECO:0000256" key="6">
    <source>
        <dbReference type="PIRSR" id="PIRSR000106-2"/>
    </source>
</evidence>
<dbReference type="EMBL" id="MGEA01000043">
    <property type="protein sequence ID" value="OGL73890.1"/>
    <property type="molecule type" value="Genomic_DNA"/>
</dbReference>
<evidence type="ECO:0000256" key="5">
    <source>
        <dbReference type="PIRSR" id="PIRSR000106-1"/>
    </source>
</evidence>
<feature type="binding site" evidence="7">
    <location>
        <position position="135"/>
    </location>
    <ligand>
        <name>a divalent metal cation</name>
        <dbReference type="ChEBI" id="CHEBI:60240"/>
    </ligand>
</feature>
<name>A0A1F7U6L0_9BACT</name>
<dbReference type="Pfam" id="PF03949">
    <property type="entry name" value="Malic_M"/>
    <property type="match status" value="1"/>
</dbReference>
<dbReference type="PANTHER" id="PTHR43237:SF4">
    <property type="entry name" value="NADP-DEPENDENT MALIC ENZYME"/>
    <property type="match status" value="1"/>
</dbReference>
<dbReference type="SMART" id="SM00919">
    <property type="entry name" value="Malic_M"/>
    <property type="match status" value="1"/>
</dbReference>
<sequence>MPDIFSESLDLHRRLRGKLETRGKIALSGRQELSLIYTPGVAAVSSAIGRDRSLARTLSIKGNSVAVVSDGSAILGLGDLGPEAAIPVMEGKAVLLKEFAGIDAFPICLSCRGVDEIVAAVKAIAPVFGGINLEDIAAPRCFEIERRLRAELDIPVMHDDQHGTATVVLAALINALKVKGLSVGEARLVVNGAGAAGTAVTKLLRRYGFGDITVCDSRGVIGPDRNELNPAKMELAALTNPRRLTGTLAAALRDADIFIGVSAAGVLNQEMIRMMRPQPIVLALANPTPEIMPDEARAAGALVVGTGRSDYPNQINNVLAFPGIFRGALDNGVRLIEPAMLTAAAERLAACVPAPTPEMILPDVFDRSVMPAVAAAFRPSEEEQSPSAIAVPAVSRSR</sequence>
<dbReference type="InterPro" id="IPR036291">
    <property type="entry name" value="NAD(P)-bd_dom_sf"/>
</dbReference>
<dbReference type="InterPro" id="IPR001891">
    <property type="entry name" value="Malic_OxRdtase"/>
</dbReference>
<dbReference type="Gene3D" id="3.40.50.10380">
    <property type="entry name" value="Malic enzyme, N-terminal domain"/>
    <property type="match status" value="1"/>
</dbReference>
<dbReference type="InterPro" id="IPR015884">
    <property type="entry name" value="Malic_enzyme_CS"/>
</dbReference>
<protein>
    <submittedName>
        <fullName evidence="11">Malate dehydrogenase</fullName>
    </submittedName>
</protein>
<evidence type="ECO:0000256" key="8">
    <source>
        <dbReference type="RuleBase" id="RU003427"/>
    </source>
</evidence>
<evidence type="ECO:0000256" key="2">
    <source>
        <dbReference type="ARBA" id="ARBA00008785"/>
    </source>
</evidence>
<dbReference type="InterPro" id="IPR046346">
    <property type="entry name" value="Aminoacid_DH-like_N_sf"/>
</dbReference>
<feature type="active site" description="Proton donor" evidence="5">
    <location>
        <position position="37"/>
    </location>
</feature>
<dbReference type="PROSITE" id="PS00331">
    <property type="entry name" value="MALIC_ENZYMES"/>
    <property type="match status" value="1"/>
</dbReference>
<dbReference type="PANTHER" id="PTHR43237">
    <property type="entry name" value="NADP-DEPENDENT MALIC ENZYME"/>
    <property type="match status" value="1"/>
</dbReference>
<dbReference type="InterPro" id="IPR012302">
    <property type="entry name" value="Malic_NAD-bd"/>
</dbReference>
<accession>A0A1F7U6L0</accession>
<feature type="domain" description="Malic enzyme N-terminal" evidence="10">
    <location>
        <begin position="16"/>
        <end position="149"/>
    </location>
</feature>
<evidence type="ECO:0000256" key="4">
    <source>
        <dbReference type="ARBA" id="ARBA00023002"/>
    </source>
</evidence>
<dbReference type="AlphaFoldDB" id="A0A1F7U6L0"/>
<dbReference type="GO" id="GO:0051287">
    <property type="term" value="F:NAD binding"/>
    <property type="evidence" value="ECO:0007669"/>
    <property type="project" value="InterPro"/>
</dbReference>
<dbReference type="SUPFAM" id="SSF53223">
    <property type="entry name" value="Aminoacid dehydrogenase-like, N-terminal domain"/>
    <property type="match status" value="1"/>
</dbReference>
<keyword evidence="4" id="KW-0560">Oxidoreductase</keyword>
<feature type="binding site" evidence="7">
    <location>
        <position position="134"/>
    </location>
    <ligand>
        <name>a divalent metal cation</name>
        <dbReference type="ChEBI" id="CHEBI:60240"/>
    </ligand>
</feature>
<comment type="cofactor">
    <cofactor evidence="7">
        <name>Mg(2+)</name>
        <dbReference type="ChEBI" id="CHEBI:18420"/>
    </cofactor>
    <cofactor evidence="7">
        <name>Mn(2+)</name>
        <dbReference type="ChEBI" id="CHEBI:29035"/>
    </cofactor>
    <text evidence="7">Divalent metal cations. Prefers magnesium or manganese.</text>
</comment>
<evidence type="ECO:0000313" key="11">
    <source>
        <dbReference type="EMBL" id="OGL73890.1"/>
    </source>
</evidence>
<dbReference type="PIRSF" id="PIRSF000106">
    <property type="entry name" value="ME"/>
    <property type="match status" value="1"/>
</dbReference>
<evidence type="ECO:0000259" key="9">
    <source>
        <dbReference type="SMART" id="SM00919"/>
    </source>
</evidence>
<dbReference type="Gene3D" id="3.40.50.720">
    <property type="entry name" value="NAD(P)-binding Rossmann-like Domain"/>
    <property type="match status" value="1"/>
</dbReference>
<feature type="binding site" evidence="6">
    <location>
        <position position="286"/>
    </location>
    <ligand>
        <name>(S)-malate</name>
        <dbReference type="ChEBI" id="CHEBI:15589"/>
    </ligand>
</feature>
<keyword evidence="3 7" id="KW-0479">Metal-binding</keyword>
<dbReference type="SMART" id="SM01274">
    <property type="entry name" value="malic"/>
    <property type="match status" value="1"/>
</dbReference>
<reference evidence="11 12" key="1">
    <citation type="journal article" date="2016" name="Nat. Commun.">
        <title>Thousands of microbial genomes shed light on interconnected biogeochemical processes in an aquifer system.</title>
        <authorList>
            <person name="Anantharaman K."/>
            <person name="Brown C.T."/>
            <person name="Hug L.A."/>
            <person name="Sharon I."/>
            <person name="Castelle C.J."/>
            <person name="Probst A.J."/>
            <person name="Thomas B.C."/>
            <person name="Singh A."/>
            <person name="Wilkins M.J."/>
            <person name="Karaoz U."/>
            <person name="Brodie E.L."/>
            <person name="Williams K.H."/>
            <person name="Hubbard S.S."/>
            <person name="Banfield J.F."/>
        </authorList>
    </citation>
    <scope>NUCLEOTIDE SEQUENCE [LARGE SCALE GENOMIC DNA]</scope>
</reference>
<dbReference type="Pfam" id="PF00390">
    <property type="entry name" value="malic"/>
    <property type="match status" value="1"/>
</dbReference>
<evidence type="ECO:0000259" key="10">
    <source>
        <dbReference type="SMART" id="SM01274"/>
    </source>
</evidence>
<dbReference type="CDD" id="cd05311">
    <property type="entry name" value="NAD_bind_2_malic_enz"/>
    <property type="match status" value="1"/>
</dbReference>
<comment type="similarity">
    <text evidence="2 8">Belongs to the malic enzymes family.</text>
</comment>
<proteinExistence type="inferred from homology"/>
<evidence type="ECO:0000256" key="3">
    <source>
        <dbReference type="ARBA" id="ARBA00022723"/>
    </source>
</evidence>
<dbReference type="PRINTS" id="PR00072">
    <property type="entry name" value="MALOXRDTASE"/>
</dbReference>
<feature type="binding site" evidence="7">
    <location>
        <position position="160"/>
    </location>
    <ligand>
        <name>a divalent metal cation</name>
        <dbReference type="ChEBI" id="CHEBI:60240"/>
    </ligand>
</feature>
<dbReference type="InterPro" id="IPR037062">
    <property type="entry name" value="Malic_N_dom_sf"/>
</dbReference>
<comment type="cofactor">
    <cofactor evidence="1">
        <name>Mn(2+)</name>
        <dbReference type="ChEBI" id="CHEBI:29035"/>
    </cofactor>
</comment>
<dbReference type="GO" id="GO:0004470">
    <property type="term" value="F:malic enzyme activity"/>
    <property type="evidence" value="ECO:0007669"/>
    <property type="project" value="InterPro"/>
</dbReference>
<dbReference type="Proteomes" id="UP000177088">
    <property type="component" value="Unassembled WGS sequence"/>
</dbReference>
<gene>
    <name evidence="11" type="ORF">A3C96_01450</name>
</gene>
<evidence type="ECO:0000256" key="1">
    <source>
        <dbReference type="ARBA" id="ARBA00001936"/>
    </source>
</evidence>